<protein>
    <submittedName>
        <fullName evidence="1">Uncharacterized protein</fullName>
    </submittedName>
</protein>
<proteinExistence type="predicted"/>
<sequence length="627" mass="70036">MVRGRSAGHLRQIFHCVHLHMQPCSSFASSRLPLRCQLRQLSCLPSAPTYPQQDAISIFDLEMNGNNESKLSYWRYASQGGWNVFRPSTIHAQSPASYQHKCLSGAKHLSTGSLSKYGLKDAPPRIKSKRSSSVPRKAKLRRKGIRGAKAVTHRSVLKKKAGNYPAAAVARRPMSRVIGTSSERESSIRSKGIDRQRQQGSRSKENLSDSKSREDEMERSIGRKTTVNKFNSKARINPSATAIYKPSVAGFRQKKPSDLDATAGRPEFKGEKRKVFVTGHKKLSTYKIRKGRRDSKAQLGEADRPEIIAKLVGSKRDPVPVKEIDEKTKIKRVMRLDPRDNTRKRIVEGHQLQAKSGLLEMQSGEKNVSNSALFRAIQPSEQLLDHIEKLMLGRRRLIEWRKAGYDVKLKAPLDDIPLGKKDERQPITDNIFRNKLKFVAAAKQAVSLPAVVLPEVAFAGRSNVGKSSLINALTRQWGVARTSEKPGLTQTINFFNLGSRLCLVDLPGYGFAFAKEETKEAWEEFVKEFVVTRKGLKRVCVLVDAKWGLKPLDEELLSLMERAQTKYQIVLTKTDALSPLDLARRATQVQDALKSNKSLVQPVMMVSAKTGGGIPAFRTSLAKLVVT</sequence>
<accession>A0ACC2BEC5</accession>
<gene>
    <name evidence="1" type="ORF">O6H91_16G084600</name>
</gene>
<evidence type="ECO:0000313" key="1">
    <source>
        <dbReference type="EMBL" id="KAJ7528111.1"/>
    </source>
</evidence>
<evidence type="ECO:0000313" key="2">
    <source>
        <dbReference type="Proteomes" id="UP001162992"/>
    </source>
</evidence>
<name>A0ACC2BEC5_DIPCM</name>
<comment type="caution">
    <text evidence="1">The sequence shown here is derived from an EMBL/GenBank/DDBJ whole genome shotgun (WGS) entry which is preliminary data.</text>
</comment>
<keyword evidence="2" id="KW-1185">Reference proteome</keyword>
<dbReference type="Proteomes" id="UP001162992">
    <property type="component" value="Chromosome 16"/>
</dbReference>
<organism evidence="1 2">
    <name type="scientific">Diphasiastrum complanatum</name>
    <name type="common">Issler's clubmoss</name>
    <name type="synonym">Lycopodium complanatum</name>
    <dbReference type="NCBI Taxonomy" id="34168"/>
    <lineage>
        <taxon>Eukaryota</taxon>
        <taxon>Viridiplantae</taxon>
        <taxon>Streptophyta</taxon>
        <taxon>Embryophyta</taxon>
        <taxon>Tracheophyta</taxon>
        <taxon>Lycopodiopsida</taxon>
        <taxon>Lycopodiales</taxon>
        <taxon>Lycopodiaceae</taxon>
        <taxon>Lycopodioideae</taxon>
        <taxon>Diphasiastrum</taxon>
    </lineage>
</organism>
<reference evidence="2" key="1">
    <citation type="journal article" date="2024" name="Proc. Natl. Acad. Sci. U.S.A.">
        <title>Extraordinary preservation of gene collinearity over three hundred million years revealed in homosporous lycophytes.</title>
        <authorList>
            <person name="Li C."/>
            <person name="Wickell D."/>
            <person name="Kuo L.Y."/>
            <person name="Chen X."/>
            <person name="Nie B."/>
            <person name="Liao X."/>
            <person name="Peng D."/>
            <person name="Ji J."/>
            <person name="Jenkins J."/>
            <person name="Williams M."/>
            <person name="Shu S."/>
            <person name="Plott C."/>
            <person name="Barry K."/>
            <person name="Rajasekar S."/>
            <person name="Grimwood J."/>
            <person name="Han X."/>
            <person name="Sun S."/>
            <person name="Hou Z."/>
            <person name="He W."/>
            <person name="Dai G."/>
            <person name="Sun C."/>
            <person name="Schmutz J."/>
            <person name="Leebens-Mack J.H."/>
            <person name="Li F.W."/>
            <person name="Wang L."/>
        </authorList>
    </citation>
    <scope>NUCLEOTIDE SEQUENCE [LARGE SCALE GENOMIC DNA]</scope>
    <source>
        <strain evidence="2">cv. PW_Plant_1</strain>
    </source>
</reference>
<dbReference type="EMBL" id="CM055107">
    <property type="protein sequence ID" value="KAJ7528111.1"/>
    <property type="molecule type" value="Genomic_DNA"/>
</dbReference>